<reference evidence="1 2" key="2">
    <citation type="submission" date="2018-12" db="EMBL/GenBank/DDBJ databases">
        <title>Rhizobacter gummiphilus sp. nov., a rubber-degrading bacterium isolated from the soil of a botanical garden in Japan.</title>
        <authorList>
            <person name="Shunsuke S.S."/>
        </authorList>
    </citation>
    <scope>NUCLEOTIDE SEQUENCE [LARGE SCALE GENOMIC DNA]</scope>
    <source>
        <strain evidence="1 2">S-16</strain>
    </source>
</reference>
<evidence type="ECO:0000313" key="1">
    <source>
        <dbReference type="EMBL" id="RQP25396.1"/>
    </source>
</evidence>
<dbReference type="SUPFAM" id="SSF53901">
    <property type="entry name" value="Thiolase-like"/>
    <property type="match status" value="2"/>
</dbReference>
<dbReference type="AlphaFoldDB" id="A0A3N7HVL4"/>
<sequence>MSHIAIQATGLVTAVGLSAPGSCAAFRAKVNNPSETRFIDSTGAWIVAQEVPLDKPWRGLAKLVQMAVMAIEEALQDVPRRQWSALPLLLCVAEGDRPGRQQGLDGEMLHRIERALDVRFAPQSALVAQGRVSVAAALAQARALIAGGHAPRVVVAATDSLLSWPTLSHYDQQDRLLTARNSNGFIPGEGAGALLVGPATGGEGELVCSGIGFGHEAAHVDSGDPLKADGLTDAIQASLAEAGWQMHDFDYRITDLSGEYYYFKEATLTLSRTLRQLKDEFDIWHPAECTGEVGAASGVTVIATAREACIKGYTKGPRVLAHWANDGGQRAAVALRYGAAP</sequence>
<gene>
    <name evidence="1" type="ORF">DZC73_11280</name>
</gene>
<dbReference type="Gene3D" id="3.40.47.10">
    <property type="match status" value="1"/>
</dbReference>
<proteinExistence type="predicted"/>
<dbReference type="OrthoDB" id="3078238at2"/>
<dbReference type="GO" id="GO:0016746">
    <property type="term" value="F:acyltransferase activity"/>
    <property type="evidence" value="ECO:0007669"/>
    <property type="project" value="InterPro"/>
</dbReference>
<dbReference type="NCBIfam" id="NF004798">
    <property type="entry name" value="PRK06147.1"/>
    <property type="match status" value="1"/>
</dbReference>
<comment type="caution">
    <text evidence="1">The sequence shown here is derived from an EMBL/GenBank/DDBJ whole genome shotgun (WGS) entry which is preliminary data.</text>
</comment>
<reference evidence="1 2" key="1">
    <citation type="submission" date="2018-08" db="EMBL/GenBank/DDBJ databases">
        <authorList>
            <person name="Khan S.A."/>
            <person name="Jeon C.O."/>
            <person name="Chun B.H."/>
            <person name="Jeong S.E."/>
        </authorList>
    </citation>
    <scope>NUCLEOTIDE SEQUENCE [LARGE SCALE GENOMIC DNA]</scope>
    <source>
        <strain evidence="1 2">S-16</strain>
    </source>
</reference>
<organism evidence="1 2">
    <name type="scientific">Piscinibacter terrae</name>
    <dbReference type="NCBI Taxonomy" id="2496871"/>
    <lineage>
        <taxon>Bacteria</taxon>
        <taxon>Pseudomonadati</taxon>
        <taxon>Pseudomonadota</taxon>
        <taxon>Betaproteobacteria</taxon>
        <taxon>Burkholderiales</taxon>
        <taxon>Sphaerotilaceae</taxon>
        <taxon>Piscinibacter</taxon>
    </lineage>
</organism>
<dbReference type="EMBL" id="QUSW01000002">
    <property type="protein sequence ID" value="RQP25396.1"/>
    <property type="molecule type" value="Genomic_DNA"/>
</dbReference>
<evidence type="ECO:0008006" key="3">
    <source>
        <dbReference type="Google" id="ProtNLM"/>
    </source>
</evidence>
<evidence type="ECO:0000313" key="2">
    <source>
        <dbReference type="Proteomes" id="UP000267464"/>
    </source>
</evidence>
<keyword evidence="2" id="KW-1185">Reference proteome</keyword>
<name>A0A3N7HVL4_9BURK</name>
<dbReference type="RefSeq" id="WP_124540309.1">
    <property type="nucleotide sequence ID" value="NZ_QUSW01000002.1"/>
</dbReference>
<accession>A0A3N7HVL4</accession>
<dbReference type="InterPro" id="IPR016039">
    <property type="entry name" value="Thiolase-like"/>
</dbReference>
<dbReference type="Proteomes" id="UP000267464">
    <property type="component" value="Unassembled WGS sequence"/>
</dbReference>
<protein>
    <recommendedName>
        <fullName evidence="3">3-oxoacyl-ACP synthase</fullName>
    </recommendedName>
</protein>